<feature type="transmembrane region" description="Helical" evidence="2">
    <location>
        <begin position="458"/>
        <end position="484"/>
    </location>
</feature>
<feature type="transmembrane region" description="Helical" evidence="2">
    <location>
        <begin position="626"/>
        <end position="648"/>
    </location>
</feature>
<sequence length="687" mass="77119">MSKSRKRRNCDEPPVAEFKRLSLEKPDLFRLKTAATLAAPPPTWGQLKKLAAQAEHLVLSQGCTLSPSVLFVAMLSILACQVSICNADKFWAFFPNPPHFHPVTWDDNTTHFIINNTAIMEGPKIVYSDSHTTPTINYNYTYLGTSPSMPICFSIPTVWPYSQNFPQCVGLQTTGIIFDHPPPSKFESSSTRGKQSQSEERHLQMVRLIAPGIEATPVRKWPFDNYSPFYLPHPLGLPDCSQKFFRLMPSAPYWVSCYFNSTRPQILQAMDGITRIFDWTSPDPFADYKPYFRNKTNYKGWDQTLLPDPINVNRISTSGWVAPVLTAVVKGQTYLYKYLWQATAASHPITASYFSNNQTTFANYSVTTCVQTPYALLVSPTAYSLSFKMDPKTKLITTSCKRCILTNCMRPELKAKAFVLLRQPPYIMVPVNVTDSWHENSGLEALQKLDSLMHPKRFIAALILGITALITIVTSLTVSTIALAQEVHTAHFTNELSKNVTTALTTQEIIDRKLDDKVNVLEEAVIAIGQEILTLKIQLSLRCHSDYKWICVTPLRVNESEHNWERVQSHILGVWNHSDLGIDLSKLHKQISDINHASEEFSPEGIAQSLYDNFSSWVSGSSLTTLLINVGVALLVLLICLLLIPVFFKVLARSLQKLTAEVQLLALKNKKGGNEGTSRMKSHSALS</sequence>
<evidence type="ECO:0000259" key="3">
    <source>
        <dbReference type="Pfam" id="PF00517"/>
    </source>
</evidence>
<dbReference type="Pfam" id="PF00517">
    <property type="entry name" value="GP41"/>
    <property type="match status" value="1"/>
</dbReference>
<organism evidence="4 5">
    <name type="scientific">Felis catus</name>
    <name type="common">Cat</name>
    <name type="synonym">Felis silvestris catus</name>
    <dbReference type="NCBI Taxonomy" id="9685"/>
    <lineage>
        <taxon>Eukaryota</taxon>
        <taxon>Metazoa</taxon>
        <taxon>Chordata</taxon>
        <taxon>Craniata</taxon>
        <taxon>Vertebrata</taxon>
        <taxon>Euteleostomi</taxon>
        <taxon>Mammalia</taxon>
        <taxon>Eutheria</taxon>
        <taxon>Laurasiatheria</taxon>
        <taxon>Carnivora</taxon>
        <taxon>Feliformia</taxon>
        <taxon>Felidae</taxon>
        <taxon>Felinae</taxon>
        <taxon>Felis</taxon>
    </lineage>
</organism>
<keyword evidence="2" id="KW-0472">Membrane</keyword>
<name>A0ABI7VQR5_FELCA</name>
<evidence type="ECO:0000313" key="4">
    <source>
        <dbReference type="Ensembl" id="ENSFCTP00005000489.1"/>
    </source>
</evidence>
<dbReference type="PANTHER" id="PTHR34313:SF2">
    <property type="entry name" value="ENDOGENOUS RETROVIRUS GROUP K MEMBER 21 ENV POLYPROTEIN-LIKE"/>
    <property type="match status" value="1"/>
</dbReference>
<keyword evidence="5" id="KW-1185">Reference proteome</keyword>
<evidence type="ECO:0000313" key="5">
    <source>
        <dbReference type="Proteomes" id="UP000823872"/>
    </source>
</evidence>
<evidence type="ECO:0000256" key="2">
    <source>
        <dbReference type="SAM" id="Phobius"/>
    </source>
</evidence>
<proteinExistence type="predicted"/>
<protein>
    <recommendedName>
        <fullName evidence="3">Retroviral envelope protein GP41-like domain-containing protein</fullName>
    </recommendedName>
</protein>
<reference evidence="4" key="3">
    <citation type="submission" date="2025-09" db="UniProtKB">
        <authorList>
            <consortium name="Ensembl"/>
        </authorList>
    </citation>
    <scope>IDENTIFICATION</scope>
    <source>
        <strain evidence="4">breed Abyssinian</strain>
    </source>
</reference>
<evidence type="ECO:0000256" key="1">
    <source>
        <dbReference type="ARBA" id="ARBA00004328"/>
    </source>
</evidence>
<dbReference type="GeneTree" id="ENSGT00940000163337"/>
<dbReference type="PANTHER" id="PTHR34313">
    <property type="entry name" value="ENDOGENOUS RETROVIRUS GROUP K MEMBER 113 ENV POLYPROTEIN-RELATED"/>
    <property type="match status" value="1"/>
</dbReference>
<dbReference type="InterPro" id="IPR051255">
    <property type="entry name" value="Retroviral_env_glycoprotein"/>
</dbReference>
<dbReference type="Proteomes" id="UP000823872">
    <property type="component" value="Chromosome A1"/>
</dbReference>
<reference evidence="4 5" key="1">
    <citation type="submission" date="2021-02" db="EMBL/GenBank/DDBJ databases">
        <title>Safari Cat Assemblies.</title>
        <authorList>
            <person name="Bredemeyer K.R."/>
            <person name="Murphy W.J."/>
        </authorList>
    </citation>
    <scope>NUCLEOTIDE SEQUENCE [LARGE SCALE GENOMIC DNA]</scope>
</reference>
<dbReference type="InterPro" id="IPR000328">
    <property type="entry name" value="GP41-like"/>
</dbReference>
<keyword evidence="2" id="KW-0812">Transmembrane</keyword>
<feature type="domain" description="Retroviral envelope protein GP41-like" evidence="3">
    <location>
        <begin position="479"/>
        <end position="672"/>
    </location>
</feature>
<reference evidence="4" key="2">
    <citation type="submission" date="2025-08" db="UniProtKB">
        <authorList>
            <consortium name="Ensembl"/>
        </authorList>
    </citation>
    <scope>IDENTIFICATION</scope>
    <source>
        <strain evidence="4">breed Abyssinian</strain>
    </source>
</reference>
<comment type="subcellular location">
    <subcellularLocation>
        <location evidence="1">Virion</location>
    </subcellularLocation>
</comment>
<dbReference type="Ensembl" id="ENSFCTT00005001140.1">
    <property type="protein sequence ID" value="ENSFCTP00005000489.1"/>
    <property type="gene ID" value="ENSFCTG00005000448.1"/>
</dbReference>
<accession>A0ABI7VQR5</accession>
<keyword evidence="2" id="KW-1133">Transmembrane helix</keyword>